<dbReference type="EMBL" id="CP060412">
    <property type="protein sequence ID" value="QNK00621.1"/>
    <property type="molecule type" value="Genomic_DNA"/>
</dbReference>
<feature type="domain" description="VOC" evidence="1">
    <location>
        <begin position="1"/>
        <end position="128"/>
    </location>
</feature>
<dbReference type="AlphaFoldDB" id="A0A7G8Q1G3"/>
<dbReference type="InterPro" id="IPR004360">
    <property type="entry name" value="Glyas_Fos-R_dOase_dom"/>
</dbReference>
<accession>A0A7G8Q1G3</accession>
<dbReference type="CDD" id="cd07262">
    <property type="entry name" value="VOC_like"/>
    <property type="match status" value="1"/>
</dbReference>
<sequence length="131" mass="14004">MIDHVGLQVSGYERSREFYRKVLATLGGELVMEVTAEQTGDGSHAGFGMKGRPTFWIGTSSQAPHPTGAVHVAFAAPNRGAVMAFHRAALEAGAKDNGAPGLRPHYHPHYYGAFVLDPDGHNIEAVCHTPV</sequence>
<reference evidence="2 3" key="1">
    <citation type="submission" date="2020-08" db="EMBL/GenBank/DDBJ databases">
        <title>Dyella sp. G9 isolated from forest soil.</title>
        <authorList>
            <person name="Fu J."/>
            <person name="Qiu L."/>
        </authorList>
    </citation>
    <scope>NUCLEOTIDE SEQUENCE [LARGE SCALE GENOMIC DNA]</scope>
    <source>
        <strain evidence="2 3">G9</strain>
    </source>
</reference>
<organism evidence="2 3">
    <name type="scientific">Dyella telluris</name>
    <dbReference type="NCBI Taxonomy" id="2763498"/>
    <lineage>
        <taxon>Bacteria</taxon>
        <taxon>Pseudomonadati</taxon>
        <taxon>Pseudomonadota</taxon>
        <taxon>Gammaproteobacteria</taxon>
        <taxon>Lysobacterales</taxon>
        <taxon>Rhodanobacteraceae</taxon>
        <taxon>Dyella</taxon>
    </lineage>
</organism>
<dbReference type="PROSITE" id="PS51819">
    <property type="entry name" value="VOC"/>
    <property type="match status" value="1"/>
</dbReference>
<dbReference type="RefSeq" id="WP_187056093.1">
    <property type="nucleotide sequence ID" value="NZ_CP060412.1"/>
</dbReference>
<dbReference type="InterPro" id="IPR037523">
    <property type="entry name" value="VOC_core"/>
</dbReference>
<proteinExistence type="predicted"/>
<protein>
    <submittedName>
        <fullName evidence="2">VOC family protein</fullName>
    </submittedName>
</protein>
<dbReference type="SUPFAM" id="SSF54593">
    <property type="entry name" value="Glyoxalase/Bleomycin resistance protein/Dihydroxybiphenyl dioxygenase"/>
    <property type="match status" value="1"/>
</dbReference>
<dbReference type="KEGG" id="dtl:H8F01_16180"/>
<gene>
    <name evidence="2" type="ORF">H8F01_16180</name>
</gene>
<evidence type="ECO:0000313" key="2">
    <source>
        <dbReference type="EMBL" id="QNK00621.1"/>
    </source>
</evidence>
<dbReference type="Proteomes" id="UP000515873">
    <property type="component" value="Chromosome"/>
</dbReference>
<dbReference type="InterPro" id="IPR029068">
    <property type="entry name" value="Glyas_Bleomycin-R_OHBP_Dase"/>
</dbReference>
<dbReference type="Gene3D" id="3.10.180.10">
    <property type="entry name" value="2,3-Dihydroxybiphenyl 1,2-Dioxygenase, domain 1"/>
    <property type="match status" value="1"/>
</dbReference>
<dbReference type="PANTHER" id="PTHR35006">
    <property type="entry name" value="GLYOXALASE FAMILY PROTEIN (AFU_ORTHOLOGUE AFUA_5G14830)"/>
    <property type="match status" value="1"/>
</dbReference>
<dbReference type="PANTHER" id="PTHR35006:SF2">
    <property type="entry name" value="GLYOXALASE FAMILY PROTEIN (AFU_ORTHOLOGUE AFUA_5G14830)"/>
    <property type="match status" value="1"/>
</dbReference>
<keyword evidence="3" id="KW-1185">Reference proteome</keyword>
<evidence type="ECO:0000259" key="1">
    <source>
        <dbReference type="PROSITE" id="PS51819"/>
    </source>
</evidence>
<name>A0A7G8Q1G3_9GAMM</name>
<evidence type="ECO:0000313" key="3">
    <source>
        <dbReference type="Proteomes" id="UP000515873"/>
    </source>
</evidence>
<dbReference type="Pfam" id="PF00903">
    <property type="entry name" value="Glyoxalase"/>
    <property type="match status" value="1"/>
</dbReference>